<comment type="caution">
    <text evidence="1">The sequence shown here is derived from an EMBL/GenBank/DDBJ whole genome shotgun (WGS) entry which is preliminary data.</text>
</comment>
<dbReference type="EMBL" id="WOGU01000009">
    <property type="protein sequence ID" value="MUN63749.1"/>
    <property type="molecule type" value="Genomic_DNA"/>
</dbReference>
<gene>
    <name evidence="1" type="ORF">GMA12_11445</name>
</gene>
<dbReference type="RefSeq" id="WP_156269645.1">
    <property type="nucleotide sequence ID" value="NZ_WOGU01000009.1"/>
</dbReference>
<proteinExistence type="predicted"/>
<organism evidence="1 2">
    <name type="scientific">Kocuria sediminis</name>
    <dbReference type="NCBI Taxonomy" id="1038857"/>
    <lineage>
        <taxon>Bacteria</taxon>
        <taxon>Bacillati</taxon>
        <taxon>Actinomycetota</taxon>
        <taxon>Actinomycetes</taxon>
        <taxon>Micrococcales</taxon>
        <taxon>Micrococcaceae</taxon>
        <taxon>Kocuria</taxon>
    </lineage>
</organism>
<dbReference type="Proteomes" id="UP000436989">
    <property type="component" value="Unassembled WGS sequence"/>
</dbReference>
<evidence type="ECO:0000313" key="1">
    <source>
        <dbReference type="EMBL" id="MUN63749.1"/>
    </source>
</evidence>
<name>A0A6N8GLV5_9MICC</name>
<dbReference type="AlphaFoldDB" id="A0A6N8GLV5"/>
<sequence length="47" mass="5318">MRHFTLRRDTPHRLDHVLGTINGTVTETDGGYLLRDPSENTVLLTTP</sequence>
<keyword evidence="2" id="KW-1185">Reference proteome</keyword>
<accession>A0A6N8GLV5</accession>
<evidence type="ECO:0000313" key="2">
    <source>
        <dbReference type="Proteomes" id="UP000436989"/>
    </source>
</evidence>
<protein>
    <submittedName>
        <fullName evidence="1">Uncharacterized protein</fullName>
    </submittedName>
</protein>
<reference evidence="1 2" key="1">
    <citation type="submission" date="2019-12" db="EMBL/GenBank/DDBJ databases">
        <authorList>
            <person name="Shi Y."/>
        </authorList>
    </citation>
    <scope>NUCLEOTIDE SEQUENCE [LARGE SCALE GENOMIC DNA]</scope>
    <source>
        <strain evidence="1 2">JCM 17929</strain>
    </source>
</reference>